<organism evidence="5 6">
    <name type="scientific">Streptodolium elevatio</name>
    <dbReference type="NCBI Taxonomy" id="3157996"/>
    <lineage>
        <taxon>Bacteria</taxon>
        <taxon>Bacillati</taxon>
        <taxon>Actinomycetota</taxon>
        <taxon>Actinomycetes</taxon>
        <taxon>Kitasatosporales</taxon>
        <taxon>Streptomycetaceae</taxon>
        <taxon>Streptodolium</taxon>
    </lineage>
</organism>
<dbReference type="Pfam" id="PF13556">
    <property type="entry name" value="HTH_30"/>
    <property type="match status" value="1"/>
</dbReference>
<evidence type="ECO:0000256" key="1">
    <source>
        <dbReference type="ARBA" id="ARBA00006754"/>
    </source>
</evidence>
<dbReference type="RefSeq" id="WP_358357594.1">
    <property type="nucleotide sequence ID" value="NZ_JBEZFP010000070.1"/>
</dbReference>
<protein>
    <submittedName>
        <fullName evidence="5">Helix-turn-helix domain-containing protein</fullName>
    </submittedName>
</protein>
<evidence type="ECO:0000259" key="4">
    <source>
        <dbReference type="Pfam" id="PF17853"/>
    </source>
</evidence>
<dbReference type="InterPro" id="IPR041522">
    <property type="entry name" value="CdaR_GGDEF"/>
</dbReference>
<dbReference type="InterPro" id="IPR051448">
    <property type="entry name" value="CdaR-like_regulators"/>
</dbReference>
<evidence type="ECO:0000256" key="2">
    <source>
        <dbReference type="SAM" id="MobiDB-lite"/>
    </source>
</evidence>
<feature type="region of interest" description="Disordered" evidence="2">
    <location>
        <begin position="68"/>
        <end position="111"/>
    </location>
</feature>
<dbReference type="InterPro" id="IPR009057">
    <property type="entry name" value="Homeodomain-like_sf"/>
</dbReference>
<feature type="domain" description="PucR C-terminal helix-turn-helix" evidence="3">
    <location>
        <begin position="417"/>
        <end position="475"/>
    </location>
</feature>
<comment type="similarity">
    <text evidence="1">Belongs to the CdaR family.</text>
</comment>
<keyword evidence="6" id="KW-1185">Reference proteome</keyword>
<dbReference type="Pfam" id="PF17853">
    <property type="entry name" value="GGDEF_2"/>
    <property type="match status" value="1"/>
</dbReference>
<feature type="domain" description="CdaR GGDEF-like" evidence="4">
    <location>
        <begin position="246"/>
        <end position="363"/>
    </location>
</feature>
<reference evidence="5 6" key="1">
    <citation type="submission" date="2024-06" db="EMBL/GenBank/DDBJ databases">
        <title>The Natural Products Discovery Center: Release of the First 8490 Sequenced Strains for Exploring Actinobacteria Biosynthetic Diversity.</title>
        <authorList>
            <person name="Kalkreuter E."/>
            <person name="Kautsar S.A."/>
            <person name="Yang D."/>
            <person name="Bader C.D."/>
            <person name="Teijaro C.N."/>
            <person name="Fluegel L."/>
            <person name="Davis C.M."/>
            <person name="Simpson J.R."/>
            <person name="Lauterbach L."/>
            <person name="Steele A.D."/>
            <person name="Gui C."/>
            <person name="Meng S."/>
            <person name="Li G."/>
            <person name="Viehrig K."/>
            <person name="Ye F."/>
            <person name="Su P."/>
            <person name="Kiefer A.F."/>
            <person name="Nichols A."/>
            <person name="Cepeda A.J."/>
            <person name="Yan W."/>
            <person name="Fan B."/>
            <person name="Jiang Y."/>
            <person name="Adhikari A."/>
            <person name="Zheng C.-J."/>
            <person name="Schuster L."/>
            <person name="Cowan T.M."/>
            <person name="Smanski M.J."/>
            <person name="Chevrette M.G."/>
            <person name="De Carvalho L.P.S."/>
            <person name="Shen B."/>
        </authorList>
    </citation>
    <scope>NUCLEOTIDE SEQUENCE [LARGE SCALE GENOMIC DNA]</scope>
    <source>
        <strain evidence="5 6">NPDC048946</strain>
    </source>
</reference>
<sequence>MAAGKAVGKAGNATGLAAGSGAAVGKAGTVAKVAKSGTVGASGVVSSTQAAGTGTRETVRPLPVKRRVRGGTVAASEGRTEPAVTVPAPDEYSECLPGTDDQAGPPADTDRAAVSDAAAGLPTHTEIEVGAGTGPERAAAARSPASSDRSALDDHDRAAGRIADQRGSGDGRSATQAAGAELGLARVWLPAVTQALALATRLAEAVAEAGDSAGELKYRADLLRDLLTGRLDDPDRLPPHGLATLLNRHVTVLVAEPDPLPDDNAATLRRHQDALAAAWTAAVRAADPDAVVSGYPGEIVALISVPQGSAARDGTVAIGREAAARVRAACARIRRTFTTGISRPVRGIEALPAAYEQARRAVAAGRRLQGPGAVTDFDRLGVFRLLSLLPADGELERFAAEVLGALAEPQDAETAELRRTLQVLLETNLNVAETSRRLYVHYNTLRYRIGKLERLVGPFTQDSRLRLDLLIALEIVHLTDTAPPPS</sequence>
<evidence type="ECO:0000259" key="3">
    <source>
        <dbReference type="Pfam" id="PF13556"/>
    </source>
</evidence>
<gene>
    <name evidence="5" type="ORF">AB0C36_24865</name>
</gene>
<evidence type="ECO:0000313" key="6">
    <source>
        <dbReference type="Proteomes" id="UP001551482"/>
    </source>
</evidence>
<dbReference type="PANTHER" id="PTHR33744:SF1">
    <property type="entry name" value="DNA-BINDING TRANSCRIPTIONAL ACTIVATOR ADER"/>
    <property type="match status" value="1"/>
</dbReference>
<dbReference type="InterPro" id="IPR025736">
    <property type="entry name" value="PucR_C-HTH_dom"/>
</dbReference>
<name>A0ABV3DLV5_9ACTN</name>
<feature type="compositionally biased region" description="Low complexity" evidence="2">
    <location>
        <begin position="137"/>
        <end position="149"/>
    </location>
</feature>
<feature type="region of interest" description="Disordered" evidence="2">
    <location>
        <begin position="1"/>
        <end position="22"/>
    </location>
</feature>
<dbReference type="Proteomes" id="UP001551482">
    <property type="component" value="Unassembled WGS sequence"/>
</dbReference>
<dbReference type="PANTHER" id="PTHR33744">
    <property type="entry name" value="CARBOHYDRATE DIACID REGULATOR"/>
    <property type="match status" value="1"/>
</dbReference>
<dbReference type="InterPro" id="IPR042070">
    <property type="entry name" value="PucR_C-HTH_sf"/>
</dbReference>
<proteinExistence type="inferred from homology"/>
<accession>A0ABV3DLV5</accession>
<dbReference type="SUPFAM" id="SSF46689">
    <property type="entry name" value="Homeodomain-like"/>
    <property type="match status" value="1"/>
</dbReference>
<feature type="region of interest" description="Disordered" evidence="2">
    <location>
        <begin position="125"/>
        <end position="155"/>
    </location>
</feature>
<dbReference type="EMBL" id="JBEZFP010000070">
    <property type="protein sequence ID" value="MEU8136730.1"/>
    <property type="molecule type" value="Genomic_DNA"/>
</dbReference>
<dbReference type="Gene3D" id="1.10.10.2840">
    <property type="entry name" value="PucR C-terminal helix-turn-helix domain"/>
    <property type="match status" value="1"/>
</dbReference>
<comment type="caution">
    <text evidence="5">The sequence shown here is derived from an EMBL/GenBank/DDBJ whole genome shotgun (WGS) entry which is preliminary data.</text>
</comment>
<evidence type="ECO:0000313" key="5">
    <source>
        <dbReference type="EMBL" id="MEU8136730.1"/>
    </source>
</evidence>